<accession>A0A1M7Q9V7</accession>
<dbReference type="AlphaFoldDB" id="A0A1M7Q9V7"/>
<dbReference type="EMBL" id="FRCZ01000006">
    <property type="protein sequence ID" value="SHN27410.1"/>
    <property type="molecule type" value="Genomic_DNA"/>
</dbReference>
<sequence>MFHKMKALTVIRMMTVFKEVSVCFDYREKINTFTMYLN</sequence>
<evidence type="ECO:0000313" key="2">
    <source>
        <dbReference type="Proteomes" id="UP000184184"/>
    </source>
</evidence>
<organism evidence="1 2">
    <name type="scientific">Gracilibacillus kekensis</name>
    <dbReference type="NCBI Taxonomy" id="1027249"/>
    <lineage>
        <taxon>Bacteria</taxon>
        <taxon>Bacillati</taxon>
        <taxon>Bacillota</taxon>
        <taxon>Bacilli</taxon>
        <taxon>Bacillales</taxon>
        <taxon>Bacillaceae</taxon>
        <taxon>Gracilibacillus</taxon>
    </lineage>
</organism>
<name>A0A1M7Q9V7_9BACI</name>
<protein>
    <submittedName>
        <fullName evidence="1">Uncharacterized protein</fullName>
    </submittedName>
</protein>
<reference evidence="1 2" key="1">
    <citation type="submission" date="2016-11" db="EMBL/GenBank/DDBJ databases">
        <authorList>
            <person name="Jaros S."/>
            <person name="Januszkiewicz K."/>
            <person name="Wedrychowicz H."/>
        </authorList>
    </citation>
    <scope>NUCLEOTIDE SEQUENCE [LARGE SCALE GENOMIC DNA]</scope>
    <source>
        <strain evidence="1 2">CGMCC 1.10681</strain>
    </source>
</reference>
<gene>
    <name evidence="1" type="ORF">SAMN05216179_2962</name>
</gene>
<evidence type="ECO:0000313" key="1">
    <source>
        <dbReference type="EMBL" id="SHN27410.1"/>
    </source>
</evidence>
<dbReference type="Proteomes" id="UP000184184">
    <property type="component" value="Unassembled WGS sequence"/>
</dbReference>
<proteinExistence type="predicted"/>
<dbReference type="STRING" id="1027249.SAMN05216179_2962"/>
<keyword evidence="2" id="KW-1185">Reference proteome</keyword>